<dbReference type="EMBL" id="CP002869">
    <property type="protein sequence ID" value="AEI39889.1"/>
    <property type="molecule type" value="Genomic_DNA"/>
</dbReference>
<feature type="transmembrane region" description="Helical" evidence="7">
    <location>
        <begin position="265"/>
        <end position="285"/>
    </location>
</feature>
<dbReference type="Pfam" id="PF00528">
    <property type="entry name" value="BPD_transp_1"/>
    <property type="match status" value="1"/>
</dbReference>
<evidence type="ECO:0000313" key="9">
    <source>
        <dbReference type="EMBL" id="AEI39889.1"/>
    </source>
</evidence>
<sequence>MLQSTNDIWERRWTIGLFLALPLIILLVFSYYPALKLFQMSLTDWDGMKPAYNYVGLDNYKTILRENMAWKTLINNMAYVIISVIQTFLGLYFAILLDSNIRGKRFFRSFLFMPYILNGVAVAYMFSYMYNFEDGPVNILLRGIGLEEYAVRFLGNSWWANMSLAFMGLWQNTGLAMVIFLGALQSIPKDLYESASIDGANFLHKVRFITVPSMKLVVQINLFLSLNGALQAFFQPFIMTKGGPGDRTQTFASMAYYTAFNFHNFGLASALGVFLLAIVLVVLLIQNLVIRGGGEEG</sequence>
<dbReference type="GO" id="GO:0005886">
    <property type="term" value="C:plasma membrane"/>
    <property type="evidence" value="ECO:0007669"/>
    <property type="project" value="UniProtKB-SubCell"/>
</dbReference>
<dbReference type="InterPro" id="IPR035906">
    <property type="entry name" value="MetI-like_sf"/>
</dbReference>
<evidence type="ECO:0000259" key="8">
    <source>
        <dbReference type="PROSITE" id="PS50928"/>
    </source>
</evidence>
<gene>
    <name evidence="9" type="ordered locus">KNP414_01325</name>
</gene>
<feature type="transmembrane region" description="Helical" evidence="7">
    <location>
        <begin position="77"/>
        <end position="97"/>
    </location>
</feature>
<keyword evidence="2 7" id="KW-0813">Transport</keyword>
<dbReference type="Proteomes" id="UP000006620">
    <property type="component" value="Chromosome"/>
</dbReference>
<feature type="transmembrane region" description="Helical" evidence="7">
    <location>
        <begin position="109"/>
        <end position="130"/>
    </location>
</feature>
<dbReference type="InterPro" id="IPR051393">
    <property type="entry name" value="ABC_transporter_permease"/>
</dbReference>
<dbReference type="CDD" id="cd06261">
    <property type="entry name" value="TM_PBP2"/>
    <property type="match status" value="1"/>
</dbReference>
<accession>F8FJC6</accession>
<name>F8FJC6_PAEMK</name>
<feature type="domain" description="ABC transmembrane type-1" evidence="8">
    <location>
        <begin position="72"/>
        <end position="286"/>
    </location>
</feature>
<reference evidence="9 10" key="2">
    <citation type="journal article" date="2013" name="Genome Announc.">
        <title>Genome Sequence of Growth-Improving Paenibacillus mucilaginosus Strain KNP414.</title>
        <authorList>
            <person name="Lu J.J."/>
            <person name="Wang J.F."/>
            <person name="Hu X.F."/>
        </authorList>
    </citation>
    <scope>NUCLEOTIDE SEQUENCE [LARGE SCALE GENOMIC DNA]</scope>
    <source>
        <strain evidence="9 10">KNP414</strain>
    </source>
</reference>
<evidence type="ECO:0000256" key="5">
    <source>
        <dbReference type="ARBA" id="ARBA00022989"/>
    </source>
</evidence>
<comment type="similarity">
    <text evidence="7">Belongs to the binding-protein-dependent transport system permease family.</text>
</comment>
<evidence type="ECO:0000313" key="10">
    <source>
        <dbReference type="Proteomes" id="UP000006620"/>
    </source>
</evidence>
<dbReference type="Gene3D" id="1.10.3720.10">
    <property type="entry name" value="MetI-like"/>
    <property type="match status" value="1"/>
</dbReference>
<dbReference type="PANTHER" id="PTHR30193:SF37">
    <property type="entry name" value="INNER MEMBRANE ABC TRANSPORTER PERMEASE PROTEIN YCJO"/>
    <property type="match status" value="1"/>
</dbReference>
<evidence type="ECO:0000256" key="1">
    <source>
        <dbReference type="ARBA" id="ARBA00004651"/>
    </source>
</evidence>
<keyword evidence="5 7" id="KW-1133">Transmembrane helix</keyword>
<feature type="transmembrane region" description="Helical" evidence="7">
    <location>
        <begin position="158"/>
        <end position="184"/>
    </location>
</feature>
<feature type="transmembrane region" description="Helical" evidence="7">
    <location>
        <begin position="12"/>
        <end position="32"/>
    </location>
</feature>
<proteinExistence type="inferred from homology"/>
<dbReference type="AlphaFoldDB" id="F8FJC6"/>
<protein>
    <submittedName>
        <fullName evidence="9">Binding-protein-dependent transport systems inner membrane component</fullName>
    </submittedName>
</protein>
<keyword evidence="4 7" id="KW-0812">Transmembrane</keyword>
<dbReference type="SUPFAM" id="SSF161098">
    <property type="entry name" value="MetI-like"/>
    <property type="match status" value="1"/>
</dbReference>
<feature type="transmembrane region" description="Helical" evidence="7">
    <location>
        <begin position="216"/>
        <end position="234"/>
    </location>
</feature>
<comment type="subcellular location">
    <subcellularLocation>
        <location evidence="1 7">Cell membrane</location>
        <topology evidence="1 7">Multi-pass membrane protein</topology>
    </subcellularLocation>
</comment>
<organism evidence="9 10">
    <name type="scientific">Paenibacillus mucilaginosus (strain KNP414)</name>
    <dbReference type="NCBI Taxonomy" id="1036673"/>
    <lineage>
        <taxon>Bacteria</taxon>
        <taxon>Bacillati</taxon>
        <taxon>Bacillota</taxon>
        <taxon>Bacilli</taxon>
        <taxon>Bacillales</taxon>
        <taxon>Paenibacillaceae</taxon>
        <taxon>Paenibacillus</taxon>
    </lineage>
</organism>
<dbReference type="KEGG" id="pms:KNP414_01325"/>
<evidence type="ECO:0000256" key="4">
    <source>
        <dbReference type="ARBA" id="ARBA00022692"/>
    </source>
</evidence>
<evidence type="ECO:0000256" key="2">
    <source>
        <dbReference type="ARBA" id="ARBA00022448"/>
    </source>
</evidence>
<keyword evidence="6 7" id="KW-0472">Membrane</keyword>
<reference evidence="10" key="1">
    <citation type="submission" date="2011-06" db="EMBL/GenBank/DDBJ databases">
        <title>Complete genome sequence of Paenibacillus mucilaginosus KNP414.</title>
        <authorList>
            <person name="Wang J."/>
            <person name="Hu S."/>
            <person name="Hu X."/>
            <person name="Zhang B."/>
            <person name="Dong D."/>
            <person name="Zhang S."/>
            <person name="Zhao K."/>
            <person name="Wu D."/>
        </authorList>
    </citation>
    <scope>NUCLEOTIDE SEQUENCE [LARGE SCALE GENOMIC DNA]</scope>
    <source>
        <strain evidence="10">KNP414</strain>
    </source>
</reference>
<dbReference type="InterPro" id="IPR000515">
    <property type="entry name" value="MetI-like"/>
</dbReference>
<dbReference type="GO" id="GO:0055085">
    <property type="term" value="P:transmembrane transport"/>
    <property type="evidence" value="ECO:0007669"/>
    <property type="project" value="InterPro"/>
</dbReference>
<dbReference type="PANTHER" id="PTHR30193">
    <property type="entry name" value="ABC TRANSPORTER PERMEASE PROTEIN"/>
    <property type="match status" value="1"/>
</dbReference>
<dbReference type="HOGENOM" id="CLU_016047_0_0_9"/>
<keyword evidence="3" id="KW-1003">Cell membrane</keyword>
<dbReference type="PROSITE" id="PS50928">
    <property type="entry name" value="ABC_TM1"/>
    <property type="match status" value="1"/>
</dbReference>
<dbReference type="RefSeq" id="WP_013915051.1">
    <property type="nucleotide sequence ID" value="NC_015690.1"/>
</dbReference>
<dbReference type="PATRIC" id="fig|1036673.3.peg.1159"/>
<evidence type="ECO:0000256" key="3">
    <source>
        <dbReference type="ARBA" id="ARBA00022475"/>
    </source>
</evidence>
<evidence type="ECO:0000256" key="7">
    <source>
        <dbReference type="RuleBase" id="RU363032"/>
    </source>
</evidence>
<evidence type="ECO:0000256" key="6">
    <source>
        <dbReference type="ARBA" id="ARBA00023136"/>
    </source>
</evidence>